<dbReference type="InterPro" id="IPR038261">
    <property type="entry name" value="GPP34-like_sf"/>
</dbReference>
<keyword evidence="3" id="KW-0446">Lipid-binding</keyword>
<proteinExistence type="predicted"/>
<evidence type="ECO:0000313" key="7">
    <source>
        <dbReference type="Proteomes" id="UP000198688"/>
    </source>
</evidence>
<keyword evidence="7" id="KW-1185">Reference proteome</keyword>
<dbReference type="EMBL" id="LT629758">
    <property type="protein sequence ID" value="SDS37348.1"/>
    <property type="molecule type" value="Genomic_DNA"/>
</dbReference>
<gene>
    <name evidence="6" type="ORF">SAMN04489716_0642</name>
</gene>
<evidence type="ECO:0000313" key="6">
    <source>
        <dbReference type="EMBL" id="SDS37348.1"/>
    </source>
</evidence>
<protein>
    <submittedName>
        <fullName evidence="6">Golgi phosphoprotein 3 (GPP34)</fullName>
    </submittedName>
</protein>
<accession>A0A1H1RNS6</accession>
<dbReference type="GO" id="GO:0070273">
    <property type="term" value="F:phosphatidylinositol-4-phosphate binding"/>
    <property type="evidence" value="ECO:0007669"/>
    <property type="project" value="InterPro"/>
</dbReference>
<organism evidence="6 7">
    <name type="scientific">Actinoplanes derwentensis</name>
    <dbReference type="NCBI Taxonomy" id="113562"/>
    <lineage>
        <taxon>Bacteria</taxon>
        <taxon>Bacillati</taxon>
        <taxon>Actinomycetota</taxon>
        <taxon>Actinomycetes</taxon>
        <taxon>Micromonosporales</taxon>
        <taxon>Micromonosporaceae</taxon>
        <taxon>Actinoplanes</taxon>
    </lineage>
</organism>
<evidence type="ECO:0000256" key="2">
    <source>
        <dbReference type="ARBA" id="ARBA00023034"/>
    </source>
</evidence>
<comment type="subcellular location">
    <subcellularLocation>
        <location evidence="1">Golgi apparatus membrane</location>
        <topology evidence="1">Peripheral membrane protein</topology>
        <orientation evidence="1">Cytoplasmic side</orientation>
    </subcellularLocation>
</comment>
<dbReference type="InterPro" id="IPR008628">
    <property type="entry name" value="GPP34-like"/>
</dbReference>
<feature type="region of interest" description="Disordered" evidence="5">
    <location>
        <begin position="61"/>
        <end position="130"/>
    </location>
</feature>
<dbReference type="Pfam" id="PF05719">
    <property type="entry name" value="GPP34"/>
    <property type="match status" value="2"/>
</dbReference>
<dbReference type="Proteomes" id="UP000198688">
    <property type="component" value="Chromosome I"/>
</dbReference>
<dbReference type="GO" id="GO:0005737">
    <property type="term" value="C:cytoplasm"/>
    <property type="evidence" value="ECO:0007669"/>
    <property type="project" value="UniProtKB-ARBA"/>
</dbReference>
<dbReference type="Gene3D" id="1.10.3630.10">
    <property type="entry name" value="yeast vps74-n-term truncation variant domain like"/>
    <property type="match status" value="1"/>
</dbReference>
<evidence type="ECO:0000256" key="5">
    <source>
        <dbReference type="SAM" id="MobiDB-lite"/>
    </source>
</evidence>
<keyword evidence="4" id="KW-0472">Membrane</keyword>
<sequence length="282" mass="29420">MTVPGSLAQRIYLLAYDPGKGRVGVFTELGAMVRAAALADLYLKGHLADVRGRATITGRATAEGHPAVNGKPAVSSKPPFNGKPAVSGHSAAGSKSALSGRPAAGGKPALGGRPAGSSRPPANDRSAVGGRPVFGDPVLAGLIEEIAASKPRKWQHWIDKRQRPTVATVRRQLAEGGWVRLESYKIVGLIPATKVTLRNPRVRKELVSRVREALRAPVGRVDPADGALVTIVAAGKLDIVLDRKARRDSKRRLQDLADLNGPIGPALHKSIQASASGSEGGG</sequence>
<dbReference type="STRING" id="113562.SAMN04489716_0642"/>
<evidence type="ECO:0000256" key="3">
    <source>
        <dbReference type="ARBA" id="ARBA00023121"/>
    </source>
</evidence>
<dbReference type="GO" id="GO:0012505">
    <property type="term" value="C:endomembrane system"/>
    <property type="evidence" value="ECO:0007669"/>
    <property type="project" value="UniProtKB-ARBA"/>
</dbReference>
<keyword evidence="2" id="KW-0333">Golgi apparatus</keyword>
<dbReference type="OrthoDB" id="4717569at2"/>
<evidence type="ECO:0000256" key="4">
    <source>
        <dbReference type="ARBA" id="ARBA00023136"/>
    </source>
</evidence>
<evidence type="ECO:0000256" key="1">
    <source>
        <dbReference type="ARBA" id="ARBA00004255"/>
    </source>
</evidence>
<dbReference type="AlphaFoldDB" id="A0A1H1RNS6"/>
<reference evidence="6 7" key="1">
    <citation type="submission" date="2016-10" db="EMBL/GenBank/DDBJ databases">
        <authorList>
            <person name="de Groot N.N."/>
        </authorList>
    </citation>
    <scope>NUCLEOTIDE SEQUENCE [LARGE SCALE GENOMIC DNA]</scope>
    <source>
        <strain evidence="6 7">DSM 43941</strain>
    </source>
</reference>
<name>A0A1H1RNS6_9ACTN</name>
<dbReference type="RefSeq" id="WP_092541412.1">
    <property type="nucleotide sequence ID" value="NZ_BOMJ01000016.1"/>
</dbReference>